<evidence type="ECO:0000256" key="1">
    <source>
        <dbReference type="ARBA" id="ARBA00008168"/>
    </source>
</evidence>
<evidence type="ECO:0000313" key="4">
    <source>
        <dbReference type="Proteomes" id="UP001465755"/>
    </source>
</evidence>
<evidence type="ECO:0000256" key="2">
    <source>
        <dbReference type="SAM" id="MobiDB-lite"/>
    </source>
</evidence>
<evidence type="ECO:0008006" key="5">
    <source>
        <dbReference type="Google" id="ProtNLM"/>
    </source>
</evidence>
<accession>A0AAW1P1D4</accession>
<comment type="caution">
    <text evidence="3">The sequence shown here is derived from an EMBL/GenBank/DDBJ whole genome shotgun (WGS) entry which is preliminary data.</text>
</comment>
<dbReference type="Gene3D" id="3.30.1070.10">
    <property type="entry name" value="Cell division topological specificity factor MinE"/>
    <property type="match status" value="1"/>
</dbReference>
<organism evidence="3 4">
    <name type="scientific">Symbiochloris irregularis</name>
    <dbReference type="NCBI Taxonomy" id="706552"/>
    <lineage>
        <taxon>Eukaryota</taxon>
        <taxon>Viridiplantae</taxon>
        <taxon>Chlorophyta</taxon>
        <taxon>core chlorophytes</taxon>
        <taxon>Trebouxiophyceae</taxon>
        <taxon>Trebouxiales</taxon>
        <taxon>Trebouxiaceae</taxon>
        <taxon>Symbiochloris</taxon>
    </lineage>
</organism>
<dbReference type="GO" id="GO:0051301">
    <property type="term" value="P:cell division"/>
    <property type="evidence" value="ECO:0007669"/>
    <property type="project" value="InterPro"/>
</dbReference>
<reference evidence="3 4" key="1">
    <citation type="journal article" date="2024" name="Nat. Commun.">
        <title>Phylogenomics reveals the evolutionary origins of lichenization in chlorophyte algae.</title>
        <authorList>
            <person name="Puginier C."/>
            <person name="Libourel C."/>
            <person name="Otte J."/>
            <person name="Skaloud P."/>
            <person name="Haon M."/>
            <person name="Grisel S."/>
            <person name="Petersen M."/>
            <person name="Berrin J.G."/>
            <person name="Delaux P.M."/>
            <person name="Dal Grande F."/>
            <person name="Keller J."/>
        </authorList>
    </citation>
    <scope>NUCLEOTIDE SEQUENCE [LARGE SCALE GENOMIC DNA]</scope>
    <source>
        <strain evidence="3 4">SAG 2036</strain>
    </source>
</reference>
<name>A0AAW1P1D4_9CHLO</name>
<keyword evidence="4" id="KW-1185">Reference proteome</keyword>
<sequence>MHSQSLLRCKVRHGRRHLTISAAVAEKETVETYDVVTAARQKVTKPVTASPNVPAGAMTDFVRKLRLAWRIFFPEQQTNLSAKDEGKNRLRMILVADRCGMNQTSLYEMKQSIVNVVSDYVDLEAEELVEVNISMDVALGTVYSVAMPVKRVKPQARLPGTAEDSDGSETADGITMEWDDDNPDSDPSAQFPYGC</sequence>
<comment type="similarity">
    <text evidence="1">Belongs to the MinE family.</text>
</comment>
<dbReference type="InterPro" id="IPR005527">
    <property type="entry name" value="MinE"/>
</dbReference>
<protein>
    <recommendedName>
        <fullName evidence="5">Plastid division regulator MinE</fullName>
    </recommendedName>
</protein>
<dbReference type="EMBL" id="JALJOQ010000075">
    <property type="protein sequence ID" value="KAK9801864.1"/>
    <property type="molecule type" value="Genomic_DNA"/>
</dbReference>
<dbReference type="Proteomes" id="UP001465755">
    <property type="component" value="Unassembled WGS sequence"/>
</dbReference>
<dbReference type="InterPro" id="IPR036707">
    <property type="entry name" value="MinE_sf"/>
</dbReference>
<dbReference type="AlphaFoldDB" id="A0AAW1P1D4"/>
<gene>
    <name evidence="3" type="ORF">WJX73_003492</name>
</gene>
<dbReference type="Pfam" id="PF03776">
    <property type="entry name" value="MinE"/>
    <property type="match status" value="1"/>
</dbReference>
<evidence type="ECO:0000313" key="3">
    <source>
        <dbReference type="EMBL" id="KAK9801864.1"/>
    </source>
</evidence>
<proteinExistence type="inferred from homology"/>
<feature type="region of interest" description="Disordered" evidence="2">
    <location>
        <begin position="156"/>
        <end position="195"/>
    </location>
</feature>